<keyword evidence="1" id="KW-0812">Transmembrane</keyword>
<dbReference type="Proteomes" id="UP001442494">
    <property type="component" value="Unassembled WGS sequence"/>
</dbReference>
<keyword evidence="1" id="KW-1133">Transmembrane helix</keyword>
<sequence length="78" mass="8436">MLNKHDELLLKDLKLQPLWLLQLYVVLGVVAAISGFVIESGNLSKAACLGGGFLIALGAEKLVTHRIRKAALSLVNRN</sequence>
<keyword evidence="1" id="KW-0472">Membrane</keyword>
<proteinExistence type="predicted"/>
<keyword evidence="3" id="KW-1185">Reference proteome</keyword>
<reference evidence="2 3" key="1">
    <citation type="submission" date="2022-04" db="EMBL/GenBank/DDBJ databases">
        <title>Positive selection, recombination, and allopatry shape intraspecific diversity of widespread and dominant cyanobacteria.</title>
        <authorList>
            <person name="Wei J."/>
            <person name="Shu W."/>
            <person name="Hu C."/>
        </authorList>
    </citation>
    <scope>NUCLEOTIDE SEQUENCE [LARGE SCALE GENOMIC DNA]</scope>
    <source>
        <strain evidence="2 3">GB2-A5</strain>
    </source>
</reference>
<feature type="transmembrane region" description="Helical" evidence="1">
    <location>
        <begin position="18"/>
        <end position="38"/>
    </location>
</feature>
<gene>
    <name evidence="2" type="ORF">NDI37_01890</name>
</gene>
<organism evidence="2 3">
    <name type="scientific">Funiculus sociatus GB2-A5</name>
    <dbReference type="NCBI Taxonomy" id="2933946"/>
    <lineage>
        <taxon>Bacteria</taxon>
        <taxon>Bacillati</taxon>
        <taxon>Cyanobacteriota</taxon>
        <taxon>Cyanophyceae</taxon>
        <taxon>Coleofasciculales</taxon>
        <taxon>Coleofasciculaceae</taxon>
        <taxon>Funiculus</taxon>
    </lineage>
</organism>
<evidence type="ECO:0000313" key="2">
    <source>
        <dbReference type="EMBL" id="MEP0863216.1"/>
    </source>
</evidence>
<name>A0ABV0JIE6_9CYAN</name>
<evidence type="ECO:0000256" key="1">
    <source>
        <dbReference type="SAM" id="Phobius"/>
    </source>
</evidence>
<evidence type="ECO:0000313" key="3">
    <source>
        <dbReference type="Proteomes" id="UP001442494"/>
    </source>
</evidence>
<protein>
    <submittedName>
        <fullName evidence="2">Uncharacterized protein</fullName>
    </submittedName>
</protein>
<dbReference type="RefSeq" id="WP_190427927.1">
    <property type="nucleotide sequence ID" value="NZ_JAMPKK010000002.1"/>
</dbReference>
<comment type="caution">
    <text evidence="2">The sequence shown here is derived from an EMBL/GenBank/DDBJ whole genome shotgun (WGS) entry which is preliminary data.</text>
</comment>
<dbReference type="EMBL" id="JAMPKK010000002">
    <property type="protein sequence ID" value="MEP0863216.1"/>
    <property type="molecule type" value="Genomic_DNA"/>
</dbReference>
<accession>A0ABV0JIE6</accession>